<keyword evidence="3" id="KW-1185">Reference proteome</keyword>
<name>A0ABZ0HM64_TRISK</name>
<feature type="domain" description="Immunity protein 63" evidence="1">
    <location>
        <begin position="48"/>
        <end position="117"/>
    </location>
</feature>
<evidence type="ECO:0000259" key="1">
    <source>
        <dbReference type="Pfam" id="PF15599"/>
    </source>
</evidence>
<organism evidence="2 3">
    <name type="scientific">Tritonibacter scottomollicae</name>
    <name type="common">Epibacterium scottomollicae</name>
    <dbReference type="NCBI Taxonomy" id="483013"/>
    <lineage>
        <taxon>Bacteria</taxon>
        <taxon>Pseudomonadati</taxon>
        <taxon>Pseudomonadota</taxon>
        <taxon>Alphaproteobacteria</taxon>
        <taxon>Rhodobacterales</taxon>
        <taxon>Paracoccaceae</taxon>
        <taxon>Tritonibacter</taxon>
    </lineage>
</organism>
<evidence type="ECO:0000313" key="3">
    <source>
        <dbReference type="Proteomes" id="UP001302666"/>
    </source>
</evidence>
<keyword evidence="2" id="KW-0614">Plasmid</keyword>
<sequence>MEIPSKIVSSFKKYAELSGEPDLNFPYGTNPDNFGGIHLEISPNGLMALVGTERGKETQRQETKSIDELMYWIFKKRANSKAFYKSQKNYDYAASQQKALNEIGKISQEWRNRLKREQENFRRS</sequence>
<geneLocation type="plasmid" evidence="2 3">
    <name>unnamed3</name>
</geneLocation>
<dbReference type="Pfam" id="PF15599">
    <property type="entry name" value="Imm63"/>
    <property type="match status" value="1"/>
</dbReference>
<dbReference type="RefSeq" id="WP_317387069.1">
    <property type="nucleotide sequence ID" value="NZ_CP136706.1"/>
</dbReference>
<protein>
    <submittedName>
        <fullName evidence="2">Imm63 family immunity protein</fullName>
    </submittedName>
</protein>
<dbReference type="Proteomes" id="UP001302666">
    <property type="component" value="Plasmid unnamed3"/>
</dbReference>
<dbReference type="EMBL" id="CP136706">
    <property type="protein sequence ID" value="WOI35373.1"/>
    <property type="molecule type" value="Genomic_DNA"/>
</dbReference>
<gene>
    <name evidence="2" type="ORF">R1T40_21100</name>
</gene>
<evidence type="ECO:0000313" key="2">
    <source>
        <dbReference type="EMBL" id="WOI35373.1"/>
    </source>
</evidence>
<reference evidence="2 3" key="1">
    <citation type="submission" date="2023-10" db="EMBL/GenBank/DDBJ databases">
        <title>Eight complete genome sequences of bacteria isolated from laboratory stock of Giant Kelp gametophytes.</title>
        <authorList>
            <person name="Tolentino B."/>
            <person name="Nuzhdin S."/>
        </authorList>
    </citation>
    <scope>NUCLEOTIDE SEQUENCE [LARGE SCALE GENOMIC DNA]</scope>
    <source>
        <strain evidence="2 3">LC.270.F.C4</strain>
        <plasmid evidence="2 3">unnamed3</plasmid>
    </source>
</reference>
<accession>A0ABZ0HM64</accession>
<proteinExistence type="predicted"/>
<dbReference type="InterPro" id="IPR028952">
    <property type="entry name" value="Imm63"/>
</dbReference>